<dbReference type="GO" id="GO:0015012">
    <property type="term" value="P:heparan sulfate proteoglycan biosynthetic process"/>
    <property type="evidence" value="ECO:0007669"/>
    <property type="project" value="InterPro"/>
</dbReference>
<comment type="caution">
    <text evidence="1">The sequence shown here is derived from an EMBL/GenBank/DDBJ whole genome shotgun (WGS) entry which is preliminary data.</text>
</comment>
<dbReference type="PANTHER" id="PTHR13174">
    <property type="entry name" value="D-GLUCURONYL C5-EPIMERASE"/>
    <property type="match status" value="1"/>
</dbReference>
<dbReference type="Gene3D" id="2.60.40.1120">
    <property type="entry name" value="Carboxypeptidase-like, regulatory domain"/>
    <property type="match status" value="2"/>
</dbReference>
<name>A0A2M7XD97_9BACT</name>
<evidence type="ECO:0000313" key="2">
    <source>
        <dbReference type="Proteomes" id="UP000231263"/>
    </source>
</evidence>
<dbReference type="InterPro" id="IPR039721">
    <property type="entry name" value="C5-epimerase"/>
</dbReference>
<gene>
    <name evidence="1" type="ORF">CO173_04370</name>
</gene>
<dbReference type="Proteomes" id="UP000231263">
    <property type="component" value="Unassembled WGS sequence"/>
</dbReference>
<proteinExistence type="predicted"/>
<dbReference type="SUPFAM" id="SSF49464">
    <property type="entry name" value="Carboxypeptidase regulatory domain-like"/>
    <property type="match status" value="2"/>
</dbReference>
<evidence type="ECO:0000313" key="1">
    <source>
        <dbReference type="EMBL" id="PJA45857.1"/>
    </source>
</evidence>
<dbReference type="AlphaFoldDB" id="A0A2M7XD97"/>
<dbReference type="InterPro" id="IPR008969">
    <property type="entry name" value="CarboxyPept-like_regulatory"/>
</dbReference>
<reference evidence="2" key="1">
    <citation type="submission" date="2017-09" db="EMBL/GenBank/DDBJ databases">
        <title>Depth-based differentiation of microbial function through sediment-hosted aquifers and enrichment of novel symbionts in the deep terrestrial subsurface.</title>
        <authorList>
            <person name="Probst A.J."/>
            <person name="Ladd B."/>
            <person name="Jarett J.K."/>
            <person name="Geller-Mcgrath D.E."/>
            <person name="Sieber C.M.K."/>
            <person name="Emerson J.B."/>
            <person name="Anantharaman K."/>
            <person name="Thomas B.C."/>
            <person name="Malmstrom R."/>
            <person name="Stieglmeier M."/>
            <person name="Klingl A."/>
            <person name="Woyke T."/>
            <person name="Ryan C.M."/>
            <person name="Banfield J.F."/>
        </authorList>
    </citation>
    <scope>NUCLEOTIDE SEQUENCE [LARGE SCALE GENOMIC DNA]</scope>
</reference>
<dbReference type="PANTHER" id="PTHR13174:SF3">
    <property type="entry name" value="D-GLUCURONYL C5-EPIMERASE"/>
    <property type="match status" value="1"/>
</dbReference>
<sequence length="787" mass="85015">MYGVSANNLYAISLATGTVKTGFPVALSAIPLGSPTVTNFDGQSGHEIAVNLSSGGRVVTTELGNQVLSLGFNSLDASLIDSAEPEEYGVFTVFDKISTGLFGGVKNLIVSMFSRAEFAPKTNHLVPPVTTLPNGATVYEDGSSGGTAGWSIFDNDPTGTVINNIFEDELHGNVIEFVGGNLNNGYELRNADGSFWQNSSQFTIQWDYNFSTQAYFYVDLNTNKGRQQMVYWPQGDPSWASTAYFFQVVNVQDKWTTVTRDLQADLASKDPDRIITSINRFMVRGSGRVDNIMIFGSQTVANITGSVVDESGLPIAGALLTLQPSGISTVTDISGNYNFSAIPSGAYQIFVRANGVAFANSQLNIDTTAGDVIQDISGQKVNFELLEDAEDGDTANWTIIDNDPAVASITNVYENSERGNVISLSGAPGKANAYKYAPPTLPLISTSKKIIEWDMNQSDFGALSVTLNTSLGKKFITYQPIEIQNTDDIMINISVGAVYNSWRTITRDLEADLNSVFPGASINSISELSYRGNVKIDNITLYEAPSAGSVTGTITGGATPLVGATVQIWPTNKTATTDLDGHYVISNVPKGKYDVSVTAPNYFFLNSEIDTNISLVLDVVGQAVDTTVYENAEDSLTDRWYITDVDPQGASVSIINEGGAYGNVIQLATDSFQDAFRLGTASSQQLNSTQLLASWDIMTEANSTVMFAVGTNNGWKLLSYTYSDAPTTPTGNINIPLYNRMFEWRHVTRDLQADVDLKQPGTVINIIYGVVFKGKSKVDNFELHKAQ</sequence>
<accession>A0A2M7XD97</accession>
<dbReference type="EMBL" id="PFWT01000024">
    <property type="protein sequence ID" value="PJA45857.1"/>
    <property type="molecule type" value="Genomic_DNA"/>
</dbReference>
<dbReference type="GO" id="GO:0047464">
    <property type="term" value="F:heparosan-N-sulfate-glucuronate 5-epimerase activity"/>
    <property type="evidence" value="ECO:0007669"/>
    <property type="project" value="InterPro"/>
</dbReference>
<organism evidence="1 2">
    <name type="scientific">Candidatus Uhrbacteria bacterium CG_4_9_14_3_um_filter_41_35</name>
    <dbReference type="NCBI Taxonomy" id="1975034"/>
    <lineage>
        <taxon>Bacteria</taxon>
        <taxon>Candidatus Uhriibacteriota</taxon>
    </lineage>
</organism>
<dbReference type="Pfam" id="PF13620">
    <property type="entry name" value="CarboxypepD_reg"/>
    <property type="match status" value="2"/>
</dbReference>
<protein>
    <submittedName>
        <fullName evidence="1">Uncharacterized protein</fullName>
    </submittedName>
</protein>